<comment type="caution">
    <text evidence="1">The sequence shown here is derived from an EMBL/GenBank/DDBJ whole genome shotgun (WGS) entry which is preliminary data.</text>
</comment>
<organism evidence="1 2">
    <name type="scientific">Mycolicibacterium cyprinidarum</name>
    <dbReference type="NCBI Taxonomy" id="2860311"/>
    <lineage>
        <taxon>Bacteria</taxon>
        <taxon>Bacillati</taxon>
        <taxon>Actinomycetota</taxon>
        <taxon>Actinomycetes</taxon>
        <taxon>Mycobacteriales</taxon>
        <taxon>Mycobacteriaceae</taxon>
        <taxon>Mycolicibacterium</taxon>
    </lineage>
</organism>
<dbReference type="InterPro" id="IPR029035">
    <property type="entry name" value="DHS-like_NAD/FAD-binding_dom"/>
</dbReference>
<keyword evidence="2" id="KW-1185">Reference proteome</keyword>
<dbReference type="Proteomes" id="UP001060504">
    <property type="component" value="Unassembled WGS sequence"/>
</dbReference>
<dbReference type="Gene3D" id="3.40.50.1220">
    <property type="entry name" value="TPP-binding domain"/>
    <property type="match status" value="1"/>
</dbReference>
<gene>
    <name evidence="1" type="ORF">NGTWS1702_15750</name>
</gene>
<reference evidence="1 2" key="1">
    <citation type="submission" date="2021-08" db="EMBL/GenBank/DDBJ databases">
        <title>Draft genome sequence of Mycolicibacterium sp. NGTWS1702 strain.</title>
        <authorList>
            <person name="Matsumoto M."/>
            <person name="Tang B.C.C."/>
            <person name="Machida Y."/>
            <person name="Matoyama H."/>
            <person name="Kishihara T."/>
            <person name="Sato S."/>
            <person name="Kondo I."/>
            <person name="Sano M."/>
            <person name="Kato G."/>
        </authorList>
    </citation>
    <scope>NUCLEOTIDE SEQUENCE [LARGE SCALE GENOMIC DNA]</scope>
    <source>
        <strain evidence="1 2">NGTWSNA01</strain>
    </source>
</reference>
<name>A0ABQ4V8N8_9MYCO</name>
<evidence type="ECO:0000313" key="1">
    <source>
        <dbReference type="EMBL" id="GJF14220.1"/>
    </source>
</evidence>
<dbReference type="Pfam" id="PF13289">
    <property type="entry name" value="SIR2_2"/>
    <property type="match status" value="1"/>
</dbReference>
<protein>
    <submittedName>
        <fullName evidence="1">SIR2 family protein</fullName>
    </submittedName>
</protein>
<sequence length="526" mass="58474">MPPRTKPTPTPGHLFIVDGDLTKLACDAVMVPTDSRFTIEPKWNPLVDRDQLPDSWDDEVVLLHRRGESQPWVWLADVGLPGEHSDFTPFAPKIRAFVEMASAAINAAADAERIYPWPNPRLAVNLIGSGEGGGRQRKGDLVKSLVGELERLSRQYQVDLVLVTYGAKAYAAAQRARHQLMGDKPVGKTWTFEEDSSERLVAEAERIASAALESQLVLFIGAGVSAGAGLPTWSDLLSEIAVEYGLDKRQLELLRKKDLRDQAAILERRLRSETSPFKSRIAARLEERKQYSLQHGLLASLPSEEAVTTNFDLLFEAAATTGGRKLAVLPEHPQSSCGRWLLKLHGTVDNSQELILTRSDYLQMPKQYGALMGLVQGMLLMRHMMFVGYSLKDEDFHELIHEVRSARGTSSAGSAATGTILTLFDDELERELWEDDLHVVPMVLGRREAKDVAVVARQLEIFLDLVGYLATTSAAFFLDLSYRVLSDDEKELRDLLVKLAAETKESPEGSVGYQVRRFLIDLGAEE</sequence>
<dbReference type="SUPFAM" id="SSF52467">
    <property type="entry name" value="DHS-like NAD/FAD-binding domain"/>
    <property type="match status" value="1"/>
</dbReference>
<accession>A0ABQ4V8N8</accession>
<evidence type="ECO:0000313" key="2">
    <source>
        <dbReference type="Proteomes" id="UP001060504"/>
    </source>
</evidence>
<dbReference type="EMBL" id="BPRH01001659">
    <property type="protein sequence ID" value="GJF14220.1"/>
    <property type="molecule type" value="Genomic_DNA"/>
</dbReference>
<proteinExistence type="predicted"/>